<proteinExistence type="predicted"/>
<accession>A0ACC5R929</accession>
<organism evidence="1 2">
    <name type="scientific">Taklimakanibacter albus</name>
    <dbReference type="NCBI Taxonomy" id="2800327"/>
    <lineage>
        <taxon>Bacteria</taxon>
        <taxon>Pseudomonadati</taxon>
        <taxon>Pseudomonadota</taxon>
        <taxon>Alphaproteobacteria</taxon>
        <taxon>Hyphomicrobiales</taxon>
        <taxon>Aestuariivirgaceae</taxon>
        <taxon>Taklimakanibacter</taxon>
    </lineage>
</organism>
<keyword evidence="2" id="KW-1185">Reference proteome</keyword>
<name>A0ACC5R929_9HYPH</name>
<reference evidence="1" key="1">
    <citation type="submission" date="2021-01" db="EMBL/GenBank/DDBJ databases">
        <authorList>
            <person name="Sun Q."/>
        </authorList>
    </citation>
    <scope>NUCLEOTIDE SEQUENCE</scope>
    <source>
        <strain evidence="1">YIM B02566</strain>
    </source>
</reference>
<evidence type="ECO:0000313" key="1">
    <source>
        <dbReference type="EMBL" id="MBK1869189.1"/>
    </source>
</evidence>
<sequence>MIPGPFRTCFPPRCIVEIDLPAETLAQLQAGGTASVFMTAVTGQSVKTDLSLKCFSAAHKRLLALPPDNDQNLRP</sequence>
<comment type="caution">
    <text evidence="1">The sequence shown here is derived from an EMBL/GenBank/DDBJ whole genome shotgun (WGS) entry which is preliminary data.</text>
</comment>
<dbReference type="Proteomes" id="UP000616151">
    <property type="component" value="Unassembled WGS sequence"/>
</dbReference>
<dbReference type="EMBL" id="JAENHL010000007">
    <property type="protein sequence ID" value="MBK1869189.1"/>
    <property type="molecule type" value="Genomic_DNA"/>
</dbReference>
<gene>
    <name evidence="1" type="ORF">JHL16_22710</name>
</gene>
<evidence type="ECO:0000313" key="2">
    <source>
        <dbReference type="Proteomes" id="UP000616151"/>
    </source>
</evidence>
<protein>
    <submittedName>
        <fullName evidence="1">Invasion associated locus B family protein</fullName>
    </submittedName>
</protein>